<dbReference type="AlphaFoldDB" id="A0A6J6J610"/>
<proteinExistence type="predicted"/>
<accession>A0A6J6J610</accession>
<dbReference type="EMBL" id="CAEZVK010000072">
    <property type="protein sequence ID" value="CAB4632065.1"/>
    <property type="molecule type" value="Genomic_DNA"/>
</dbReference>
<evidence type="ECO:0000313" key="1">
    <source>
        <dbReference type="EMBL" id="CAB4632065.1"/>
    </source>
</evidence>
<protein>
    <submittedName>
        <fullName evidence="1">Unannotated protein</fullName>
    </submittedName>
</protein>
<sequence>MGNGEDAAKHRISVGGVFIIECTKNVVAHGGNDFAQVIAEIDDETVWPFALNSALESEGHVSPVASWPRGRVRADGKHRALLFLSNHSRRLRAPFHAHQA</sequence>
<gene>
    <name evidence="1" type="ORF">UFOPK2000_00790</name>
</gene>
<organism evidence="1">
    <name type="scientific">freshwater metagenome</name>
    <dbReference type="NCBI Taxonomy" id="449393"/>
    <lineage>
        <taxon>unclassified sequences</taxon>
        <taxon>metagenomes</taxon>
        <taxon>ecological metagenomes</taxon>
    </lineage>
</organism>
<name>A0A6J6J610_9ZZZZ</name>
<reference evidence="1" key="1">
    <citation type="submission" date="2020-05" db="EMBL/GenBank/DDBJ databases">
        <authorList>
            <person name="Chiriac C."/>
            <person name="Salcher M."/>
            <person name="Ghai R."/>
            <person name="Kavagutti S V."/>
        </authorList>
    </citation>
    <scope>NUCLEOTIDE SEQUENCE</scope>
</reference>